<dbReference type="OrthoDB" id="6174143at2"/>
<protein>
    <submittedName>
        <fullName evidence="1">Uncharacterized protein</fullName>
    </submittedName>
</protein>
<name>A0A5R9QL51_9PSED</name>
<dbReference type="AlphaFoldDB" id="A0A5R9QL51"/>
<proteinExistence type="predicted"/>
<accession>A0A5R9QL51</accession>
<evidence type="ECO:0000313" key="2">
    <source>
        <dbReference type="Proteomes" id="UP000306635"/>
    </source>
</evidence>
<dbReference type="GeneID" id="300409049"/>
<evidence type="ECO:0000313" key="1">
    <source>
        <dbReference type="EMBL" id="TLX69804.1"/>
    </source>
</evidence>
<gene>
    <name evidence="1" type="ORF">FAS41_30005</name>
</gene>
<dbReference type="RefSeq" id="WP_138526908.1">
    <property type="nucleotide sequence ID" value="NZ_SWDV01000075.1"/>
</dbReference>
<dbReference type="EMBL" id="SWDV01000075">
    <property type="protein sequence ID" value="TLX69804.1"/>
    <property type="molecule type" value="Genomic_DNA"/>
</dbReference>
<comment type="caution">
    <text evidence="1">The sequence shown here is derived from an EMBL/GenBank/DDBJ whole genome shotgun (WGS) entry which is preliminary data.</text>
</comment>
<keyword evidence="2" id="KW-1185">Reference proteome</keyword>
<dbReference type="Proteomes" id="UP000306635">
    <property type="component" value="Unassembled WGS sequence"/>
</dbReference>
<sequence>MRPSTVESLQKSLREWQQVLHDGGPFAVCAEEVIEKTQAKLFLLEFLVGQLEVGLTLKHCRRDAWGIILPDASQPGRFRWQAFQSDGFTGHVTFDSMEECLGDLVDDGYGAPDPGALDRVADTVEWRRGMEVVGLIQSCNAGLLSFEDAMRQREEIYARYQTAAEAA</sequence>
<organism evidence="1 2">
    <name type="scientific">Pseudomonas nicosulfuronedens</name>
    <dbReference type="NCBI Taxonomy" id="2571105"/>
    <lineage>
        <taxon>Bacteria</taxon>
        <taxon>Pseudomonadati</taxon>
        <taxon>Pseudomonadota</taxon>
        <taxon>Gammaproteobacteria</taxon>
        <taxon>Pseudomonadales</taxon>
        <taxon>Pseudomonadaceae</taxon>
        <taxon>Pseudomonas</taxon>
    </lineage>
</organism>
<reference evidence="1 2" key="1">
    <citation type="submission" date="2019-04" db="EMBL/GenBank/DDBJ databases">
        <authorList>
            <person name="Li M."/>
        </authorList>
    </citation>
    <scope>NUCLEOTIDE SEQUENCE [LARGE SCALE GENOMIC DNA]</scope>
    <source>
        <strain evidence="1 2">LAM1902</strain>
    </source>
</reference>